<comment type="caution">
    <text evidence="2">The sequence shown here is derived from an EMBL/GenBank/DDBJ whole genome shotgun (WGS) entry which is preliminary data.</text>
</comment>
<dbReference type="InterPro" id="IPR043502">
    <property type="entry name" value="DNA/RNA_pol_sf"/>
</dbReference>
<dbReference type="Pfam" id="PF07727">
    <property type="entry name" value="RVT_2"/>
    <property type="match status" value="1"/>
</dbReference>
<name>A0AAW2II34_9LAMI</name>
<dbReference type="InterPro" id="IPR013103">
    <property type="entry name" value="RVT_2"/>
</dbReference>
<feature type="domain" description="Reverse transcriptase Ty1/copia-type" evidence="1">
    <location>
        <begin position="3"/>
        <end position="120"/>
    </location>
</feature>
<evidence type="ECO:0000259" key="1">
    <source>
        <dbReference type="Pfam" id="PF07727"/>
    </source>
</evidence>
<proteinExistence type="predicted"/>
<reference evidence="2" key="2">
    <citation type="journal article" date="2024" name="Plant">
        <title>Genomic evolution and insights into agronomic trait innovations of Sesamum species.</title>
        <authorList>
            <person name="Miao H."/>
            <person name="Wang L."/>
            <person name="Qu L."/>
            <person name="Liu H."/>
            <person name="Sun Y."/>
            <person name="Le M."/>
            <person name="Wang Q."/>
            <person name="Wei S."/>
            <person name="Zheng Y."/>
            <person name="Lin W."/>
            <person name="Duan Y."/>
            <person name="Cao H."/>
            <person name="Xiong S."/>
            <person name="Wang X."/>
            <person name="Wei L."/>
            <person name="Li C."/>
            <person name="Ma Q."/>
            <person name="Ju M."/>
            <person name="Zhao R."/>
            <person name="Li G."/>
            <person name="Mu C."/>
            <person name="Tian Q."/>
            <person name="Mei H."/>
            <person name="Zhang T."/>
            <person name="Gao T."/>
            <person name="Zhang H."/>
        </authorList>
    </citation>
    <scope>NUCLEOTIDE SEQUENCE</scope>
    <source>
        <strain evidence="2">G01</strain>
    </source>
</reference>
<reference evidence="2" key="1">
    <citation type="submission" date="2020-06" db="EMBL/GenBank/DDBJ databases">
        <authorList>
            <person name="Li T."/>
            <person name="Hu X."/>
            <person name="Zhang T."/>
            <person name="Song X."/>
            <person name="Zhang H."/>
            <person name="Dai N."/>
            <person name="Sheng W."/>
            <person name="Hou X."/>
            <person name="Wei L."/>
        </authorList>
    </citation>
    <scope>NUCLEOTIDE SEQUENCE</scope>
    <source>
        <strain evidence="2">G01</strain>
        <tissue evidence="2">Leaf</tissue>
    </source>
</reference>
<dbReference type="AlphaFoldDB" id="A0AAW2II34"/>
<organism evidence="2">
    <name type="scientific">Sesamum angustifolium</name>
    <dbReference type="NCBI Taxonomy" id="2727405"/>
    <lineage>
        <taxon>Eukaryota</taxon>
        <taxon>Viridiplantae</taxon>
        <taxon>Streptophyta</taxon>
        <taxon>Embryophyta</taxon>
        <taxon>Tracheophyta</taxon>
        <taxon>Spermatophyta</taxon>
        <taxon>Magnoliopsida</taxon>
        <taxon>eudicotyledons</taxon>
        <taxon>Gunneridae</taxon>
        <taxon>Pentapetalae</taxon>
        <taxon>asterids</taxon>
        <taxon>lamiids</taxon>
        <taxon>Lamiales</taxon>
        <taxon>Pedaliaceae</taxon>
        <taxon>Sesamum</taxon>
    </lineage>
</organism>
<sequence length="233" mass="26255">MFSVASAYSWPIHQLDINNAFLHGYLDEAVYMTPPEGYEAPSGMVCKLKRSLYVLKQASRQWNLDFTTQLTAYGFRGSANDHCLFTLAHDFLALLVYVDNVLITGTSDTLIQNVKSYLDRMPRLVLLHCLLVLNLVRMKGLFYRSLIGIGDSFGNFCTFVSPDRTFPSRYNNLINSCNIPHNNIGMHHSCGSLSEGFIFHSSIFPSQNSLQLSAFLDVDWAACVDSRRSVKGY</sequence>
<protein>
    <submittedName>
        <fullName evidence="2">Retrovirus-related Pol polyprotein from transposon RE1</fullName>
    </submittedName>
</protein>
<dbReference type="SUPFAM" id="SSF56672">
    <property type="entry name" value="DNA/RNA polymerases"/>
    <property type="match status" value="1"/>
</dbReference>
<gene>
    <name evidence="2" type="ORF">Sangu_2984600</name>
</gene>
<accession>A0AAW2II34</accession>
<dbReference type="EMBL" id="JACGWK010001876">
    <property type="protein sequence ID" value="KAL0281854.1"/>
    <property type="molecule type" value="Genomic_DNA"/>
</dbReference>
<evidence type="ECO:0000313" key="2">
    <source>
        <dbReference type="EMBL" id="KAL0281854.1"/>
    </source>
</evidence>